<feature type="compositionally biased region" description="Basic and acidic residues" evidence="1">
    <location>
        <begin position="26"/>
        <end position="44"/>
    </location>
</feature>
<accession>A0A2D3V5Z3</accession>
<evidence type="ECO:0000313" key="4">
    <source>
        <dbReference type="Proteomes" id="UP000225277"/>
    </source>
</evidence>
<dbReference type="AlphaFoldDB" id="A0A2D3V5Z3"/>
<evidence type="ECO:0000313" key="3">
    <source>
        <dbReference type="EMBL" id="CZT20860.1"/>
    </source>
</evidence>
<dbReference type="Proteomes" id="UP000225277">
    <property type="component" value="Unassembled WGS sequence"/>
</dbReference>
<protein>
    <submittedName>
        <fullName evidence="3">Uncharacterized protein</fullName>
    </submittedName>
</protein>
<sequence>MHFPTTSFALLALTATALAGVASPRDATKRDACTKETPKDDSERPLSLAELINEAIVQPDPFPELPPGGLDLFTRDACTKETAKEDSERPLSLGKLLDEAAAIAQPDHLPEDFDLFKRDACTEDTGPDSPEKLLELSKILNEAAEIFRTDSTPGLDLLKRNALELPKSDEILQDRDAAKRDACTKDTSPDSPEKLVDINKILNEAAEIFRTDSYPPGSGLLKRNANRRSLR</sequence>
<dbReference type="GeneID" id="35601851"/>
<dbReference type="EMBL" id="FJUY01000010">
    <property type="protein sequence ID" value="CZT20860.1"/>
    <property type="molecule type" value="Genomic_DNA"/>
</dbReference>
<evidence type="ECO:0000256" key="2">
    <source>
        <dbReference type="SAM" id="SignalP"/>
    </source>
</evidence>
<evidence type="ECO:0000256" key="1">
    <source>
        <dbReference type="SAM" id="MobiDB-lite"/>
    </source>
</evidence>
<proteinExistence type="predicted"/>
<feature type="region of interest" description="Disordered" evidence="1">
    <location>
        <begin position="24"/>
        <end position="45"/>
    </location>
</feature>
<organism evidence="3 4">
    <name type="scientific">Ramularia collo-cygni</name>
    <dbReference type="NCBI Taxonomy" id="112498"/>
    <lineage>
        <taxon>Eukaryota</taxon>
        <taxon>Fungi</taxon>
        <taxon>Dikarya</taxon>
        <taxon>Ascomycota</taxon>
        <taxon>Pezizomycotina</taxon>
        <taxon>Dothideomycetes</taxon>
        <taxon>Dothideomycetidae</taxon>
        <taxon>Mycosphaerellales</taxon>
        <taxon>Mycosphaerellaceae</taxon>
        <taxon>Ramularia</taxon>
    </lineage>
</organism>
<name>A0A2D3V5Z3_9PEZI</name>
<keyword evidence="4" id="KW-1185">Reference proteome</keyword>
<keyword evidence="2" id="KW-0732">Signal</keyword>
<feature type="chain" id="PRO_5013965048" evidence="2">
    <location>
        <begin position="20"/>
        <end position="231"/>
    </location>
</feature>
<gene>
    <name evidence="3" type="ORF">RCC_06720</name>
</gene>
<feature type="signal peptide" evidence="2">
    <location>
        <begin position="1"/>
        <end position="19"/>
    </location>
</feature>
<reference evidence="3 4" key="1">
    <citation type="submission" date="2016-03" db="EMBL/GenBank/DDBJ databases">
        <authorList>
            <person name="Ploux O."/>
        </authorList>
    </citation>
    <scope>NUCLEOTIDE SEQUENCE [LARGE SCALE GENOMIC DNA]</scope>
    <source>
        <strain evidence="3 4">URUG2</strain>
    </source>
</reference>
<dbReference type="RefSeq" id="XP_023627749.1">
    <property type="nucleotide sequence ID" value="XM_023771981.1"/>
</dbReference>